<protein>
    <submittedName>
        <fullName evidence="2">Uncharacterized protein</fullName>
    </submittedName>
</protein>
<keyword evidence="1" id="KW-1133">Transmembrane helix</keyword>
<sequence length="36" mass="4251">MRPLMRDKTGPYNLAVCFVLMNILNFFVLKINDLHL</sequence>
<evidence type="ECO:0000313" key="2">
    <source>
        <dbReference type="EMBL" id="GKV25345.1"/>
    </source>
</evidence>
<dbReference type="Proteomes" id="UP001054252">
    <property type="component" value="Unassembled WGS sequence"/>
</dbReference>
<keyword evidence="1" id="KW-0472">Membrane</keyword>
<gene>
    <name evidence="2" type="ORF">SLEP1_g34799</name>
</gene>
<comment type="caution">
    <text evidence="2">The sequence shown here is derived from an EMBL/GenBank/DDBJ whole genome shotgun (WGS) entry which is preliminary data.</text>
</comment>
<dbReference type="EMBL" id="BPVZ01000068">
    <property type="protein sequence ID" value="GKV25345.1"/>
    <property type="molecule type" value="Genomic_DNA"/>
</dbReference>
<evidence type="ECO:0000313" key="3">
    <source>
        <dbReference type="Proteomes" id="UP001054252"/>
    </source>
</evidence>
<name>A0AAV5KL52_9ROSI</name>
<organism evidence="2 3">
    <name type="scientific">Rubroshorea leprosula</name>
    <dbReference type="NCBI Taxonomy" id="152421"/>
    <lineage>
        <taxon>Eukaryota</taxon>
        <taxon>Viridiplantae</taxon>
        <taxon>Streptophyta</taxon>
        <taxon>Embryophyta</taxon>
        <taxon>Tracheophyta</taxon>
        <taxon>Spermatophyta</taxon>
        <taxon>Magnoliopsida</taxon>
        <taxon>eudicotyledons</taxon>
        <taxon>Gunneridae</taxon>
        <taxon>Pentapetalae</taxon>
        <taxon>rosids</taxon>
        <taxon>malvids</taxon>
        <taxon>Malvales</taxon>
        <taxon>Dipterocarpaceae</taxon>
        <taxon>Rubroshorea</taxon>
    </lineage>
</organism>
<feature type="transmembrane region" description="Helical" evidence="1">
    <location>
        <begin position="12"/>
        <end position="31"/>
    </location>
</feature>
<proteinExistence type="predicted"/>
<accession>A0AAV5KL52</accession>
<keyword evidence="3" id="KW-1185">Reference proteome</keyword>
<evidence type="ECO:0000256" key="1">
    <source>
        <dbReference type="SAM" id="Phobius"/>
    </source>
</evidence>
<dbReference type="AlphaFoldDB" id="A0AAV5KL52"/>
<reference evidence="2 3" key="1">
    <citation type="journal article" date="2021" name="Commun. Biol.">
        <title>The genome of Shorea leprosula (Dipterocarpaceae) highlights the ecological relevance of drought in aseasonal tropical rainforests.</title>
        <authorList>
            <person name="Ng K.K.S."/>
            <person name="Kobayashi M.J."/>
            <person name="Fawcett J.A."/>
            <person name="Hatakeyama M."/>
            <person name="Paape T."/>
            <person name="Ng C.H."/>
            <person name="Ang C.C."/>
            <person name="Tnah L.H."/>
            <person name="Lee C.T."/>
            <person name="Nishiyama T."/>
            <person name="Sese J."/>
            <person name="O'Brien M.J."/>
            <person name="Copetti D."/>
            <person name="Mohd Noor M.I."/>
            <person name="Ong R.C."/>
            <person name="Putra M."/>
            <person name="Sireger I.Z."/>
            <person name="Indrioko S."/>
            <person name="Kosugi Y."/>
            <person name="Izuno A."/>
            <person name="Isagi Y."/>
            <person name="Lee S.L."/>
            <person name="Shimizu K.K."/>
        </authorList>
    </citation>
    <scope>NUCLEOTIDE SEQUENCE [LARGE SCALE GENOMIC DNA]</scope>
    <source>
        <strain evidence="2">214</strain>
    </source>
</reference>
<keyword evidence="1" id="KW-0812">Transmembrane</keyword>